<evidence type="ECO:0000259" key="5">
    <source>
        <dbReference type="PROSITE" id="PS51202"/>
    </source>
</evidence>
<dbReference type="AlphaFoldDB" id="W4US61"/>
<dbReference type="InterPro" id="IPR006037">
    <property type="entry name" value="RCK_C"/>
</dbReference>
<dbReference type="Gene3D" id="3.30.70.1450">
    <property type="entry name" value="Regulator of K+ conductance, C-terminal domain"/>
    <property type="match status" value="1"/>
</dbReference>
<dbReference type="GO" id="GO:0005886">
    <property type="term" value="C:plasma membrane"/>
    <property type="evidence" value="ECO:0007669"/>
    <property type="project" value="TreeGrafter"/>
</dbReference>
<evidence type="ECO:0000256" key="4">
    <source>
        <dbReference type="ARBA" id="ARBA00023136"/>
    </source>
</evidence>
<dbReference type="PANTHER" id="PTHR43652:SF1">
    <property type="entry name" value="RESPONSE REGULATOR"/>
    <property type="match status" value="1"/>
</dbReference>
<dbReference type="EMBL" id="BAIV01000010">
    <property type="protein sequence ID" value="GAE83642.1"/>
    <property type="molecule type" value="Genomic_DNA"/>
</dbReference>
<accession>W4US61</accession>
<comment type="caution">
    <text evidence="6">The sequence shown here is derived from an EMBL/GenBank/DDBJ whole genome shotgun (WGS) entry which is preliminary data.</text>
</comment>
<dbReference type="GO" id="GO:0006813">
    <property type="term" value="P:potassium ion transport"/>
    <property type="evidence" value="ECO:0007669"/>
    <property type="project" value="InterPro"/>
</dbReference>
<evidence type="ECO:0000313" key="6">
    <source>
        <dbReference type="EMBL" id="GAE83642.1"/>
    </source>
</evidence>
<evidence type="ECO:0000313" key="7">
    <source>
        <dbReference type="Proteomes" id="UP000019131"/>
    </source>
</evidence>
<keyword evidence="4" id="KW-0472">Membrane</keyword>
<protein>
    <submittedName>
        <fullName evidence="6">Transport protein</fullName>
    </submittedName>
</protein>
<dbReference type="InterPro" id="IPR036721">
    <property type="entry name" value="RCK_C_sf"/>
</dbReference>
<dbReference type="PANTHER" id="PTHR43652">
    <property type="entry name" value="BASIC AMINO ACID ANTIPORTER YFCC-RELATED"/>
    <property type="match status" value="1"/>
</dbReference>
<dbReference type="InterPro" id="IPR051679">
    <property type="entry name" value="DASS-Related_Transporters"/>
</dbReference>
<reference evidence="6 7" key="1">
    <citation type="journal article" date="2014" name="Genome Announc.">
        <title>Draft Genome Sequence of Bacteroides reticulotermitis Strain JCM 10512T, Isolated from the Gut of a Termite.</title>
        <authorList>
            <person name="Yuki M."/>
            <person name="Oshima K."/>
            <person name="Suda W."/>
            <person name="Sakamoto M."/>
            <person name="Iida T."/>
            <person name="Hattori M."/>
            <person name="Ohkuma M."/>
        </authorList>
    </citation>
    <scope>NUCLEOTIDE SEQUENCE [LARGE SCALE GENOMIC DNA]</scope>
    <source>
        <strain evidence="6 7">JCM 10512</strain>
    </source>
</reference>
<evidence type="ECO:0000256" key="2">
    <source>
        <dbReference type="ARBA" id="ARBA00022692"/>
    </source>
</evidence>
<proteinExistence type="predicted"/>
<dbReference type="SUPFAM" id="SSF116726">
    <property type="entry name" value="TrkA C-terminal domain-like"/>
    <property type="match status" value="1"/>
</dbReference>
<dbReference type="Proteomes" id="UP000019131">
    <property type="component" value="Unassembled WGS sequence"/>
</dbReference>
<keyword evidence="2" id="KW-0812">Transmembrane</keyword>
<keyword evidence="3" id="KW-1133">Transmembrane helix</keyword>
<name>W4US61_9BACE</name>
<keyword evidence="7" id="KW-1185">Reference proteome</keyword>
<dbReference type="PROSITE" id="PS51202">
    <property type="entry name" value="RCK_C"/>
    <property type="match status" value="1"/>
</dbReference>
<comment type="subcellular location">
    <subcellularLocation>
        <location evidence="1">Membrane</location>
        <topology evidence="1">Multi-pass membrane protein</topology>
    </subcellularLocation>
</comment>
<evidence type="ECO:0000256" key="3">
    <source>
        <dbReference type="ARBA" id="ARBA00022989"/>
    </source>
</evidence>
<organism evidence="6 7">
    <name type="scientific">Bacteroides reticulotermitis JCM 10512</name>
    <dbReference type="NCBI Taxonomy" id="1445607"/>
    <lineage>
        <taxon>Bacteria</taxon>
        <taxon>Pseudomonadati</taxon>
        <taxon>Bacteroidota</taxon>
        <taxon>Bacteroidia</taxon>
        <taxon>Bacteroidales</taxon>
        <taxon>Bacteroidaceae</taxon>
        <taxon>Bacteroides</taxon>
    </lineage>
</organism>
<dbReference type="Pfam" id="PF02080">
    <property type="entry name" value="TrkA_C"/>
    <property type="match status" value="1"/>
</dbReference>
<gene>
    <name evidence="6" type="ORF">JCM10512_1932</name>
</gene>
<dbReference type="STRING" id="1445607.JCM10512_1932"/>
<sequence>MVSIVVGLAVLIPLSKIFLTKKTDKNTRKQKNKSLHELAGEYQISKNLWRVQVDPGSPFVGKTIQETGISKYSITILEVRRKTPNSRRFFKTTMSQEMAGASTLVQEEDILYVLGEFTVVQELVQENKLHLLDSHTPEGASQMNGEDELQFQDIALPRFL</sequence>
<evidence type="ECO:0000256" key="1">
    <source>
        <dbReference type="ARBA" id="ARBA00004141"/>
    </source>
</evidence>
<dbReference type="GO" id="GO:0008324">
    <property type="term" value="F:monoatomic cation transmembrane transporter activity"/>
    <property type="evidence" value="ECO:0007669"/>
    <property type="project" value="InterPro"/>
</dbReference>
<feature type="domain" description="RCK C-terminal" evidence="5">
    <location>
        <begin position="33"/>
        <end position="129"/>
    </location>
</feature>